<keyword evidence="1" id="KW-0812">Transmembrane</keyword>
<reference evidence="2 3" key="1">
    <citation type="submission" date="2020-11" db="EMBL/GenBank/DDBJ databases">
        <authorList>
            <person name="Kim M.K."/>
        </authorList>
    </citation>
    <scope>NUCLEOTIDE SEQUENCE [LARGE SCALE GENOMIC DNA]</scope>
    <source>
        <strain evidence="2 3">BT290</strain>
    </source>
</reference>
<evidence type="ECO:0000256" key="1">
    <source>
        <dbReference type="SAM" id="Phobius"/>
    </source>
</evidence>
<dbReference type="EMBL" id="JADQDN010000007">
    <property type="protein sequence ID" value="MBF9197383.1"/>
    <property type="molecule type" value="Genomic_DNA"/>
</dbReference>
<name>A0ABS0HV47_9HYPH</name>
<gene>
    <name evidence="2" type="ORF">I2H36_15165</name>
</gene>
<feature type="transmembrane region" description="Helical" evidence="1">
    <location>
        <begin position="20"/>
        <end position="43"/>
    </location>
</feature>
<keyword evidence="1" id="KW-0472">Membrane</keyword>
<accession>A0ABS0HV47</accession>
<comment type="caution">
    <text evidence="2">The sequence shown here is derived from an EMBL/GenBank/DDBJ whole genome shotgun (WGS) entry which is preliminary data.</text>
</comment>
<dbReference type="Proteomes" id="UP000611708">
    <property type="component" value="Unassembled WGS sequence"/>
</dbReference>
<evidence type="ECO:0000313" key="3">
    <source>
        <dbReference type="Proteomes" id="UP000611708"/>
    </source>
</evidence>
<organism evidence="2 3">
    <name type="scientific">Microvirga terrestris</name>
    <dbReference type="NCBI Taxonomy" id="2791024"/>
    <lineage>
        <taxon>Bacteria</taxon>
        <taxon>Pseudomonadati</taxon>
        <taxon>Pseudomonadota</taxon>
        <taxon>Alphaproteobacteria</taxon>
        <taxon>Hyphomicrobiales</taxon>
        <taxon>Methylobacteriaceae</taxon>
        <taxon>Microvirga</taxon>
    </lineage>
</organism>
<evidence type="ECO:0000313" key="2">
    <source>
        <dbReference type="EMBL" id="MBF9197383.1"/>
    </source>
</evidence>
<protein>
    <submittedName>
        <fullName evidence="2">ABC transporter permease</fullName>
    </submittedName>
</protein>
<dbReference type="RefSeq" id="WP_196264740.1">
    <property type="nucleotide sequence ID" value="NZ_JADQDN010000007.1"/>
</dbReference>
<proteinExistence type="predicted"/>
<keyword evidence="1" id="KW-1133">Transmembrane helix</keyword>
<sequence length="234" mass="25709">MSMLDRKVLRDLWGMRGHVFTIILLVATGVTVLVGSVSTYVSLLSTQETYYRDSRFAELWADVKRAPRYLLQGLSEIPGAALVEARVIKDVRVAWPQSDLSVAGRIISIPADEQPQLNRLHLIKGHWIDSLRRNDVLVNVGFAETWDVAPGNFIDIIMNGRMQTFRVAGIAHSPEFVYASRPGNPLPDDRTFVVLWAGEGAIAAAFDMEGAFNNVAVSLAPGASAESVMSVLDE</sequence>
<keyword evidence="3" id="KW-1185">Reference proteome</keyword>